<dbReference type="AlphaFoldDB" id="A0A7C2K2G7"/>
<feature type="transmembrane region" description="Helical" evidence="2">
    <location>
        <begin position="455"/>
        <end position="474"/>
    </location>
</feature>
<feature type="transmembrane region" description="Helical" evidence="2">
    <location>
        <begin position="519"/>
        <end position="537"/>
    </location>
</feature>
<feature type="transmembrane region" description="Helical" evidence="2">
    <location>
        <begin position="82"/>
        <end position="104"/>
    </location>
</feature>
<keyword evidence="2" id="KW-0472">Membrane</keyword>
<accession>A0A7C2K2G7</accession>
<feature type="transmembrane region" description="Helical" evidence="2">
    <location>
        <begin position="486"/>
        <end position="507"/>
    </location>
</feature>
<proteinExistence type="predicted"/>
<evidence type="ECO:0000313" key="3">
    <source>
        <dbReference type="EMBL" id="HEN16878.1"/>
    </source>
</evidence>
<feature type="transmembrane region" description="Helical" evidence="2">
    <location>
        <begin position="196"/>
        <end position="214"/>
    </location>
</feature>
<name>A0A7C2K2G7_9PLAN</name>
<organism evidence="3">
    <name type="scientific">Schlesneria paludicola</name>
    <dbReference type="NCBI Taxonomy" id="360056"/>
    <lineage>
        <taxon>Bacteria</taxon>
        <taxon>Pseudomonadati</taxon>
        <taxon>Planctomycetota</taxon>
        <taxon>Planctomycetia</taxon>
        <taxon>Planctomycetales</taxon>
        <taxon>Planctomycetaceae</taxon>
        <taxon>Schlesneria</taxon>
    </lineage>
</organism>
<evidence type="ECO:0008006" key="4">
    <source>
        <dbReference type="Google" id="ProtNLM"/>
    </source>
</evidence>
<feature type="region of interest" description="Disordered" evidence="1">
    <location>
        <begin position="1"/>
        <end position="36"/>
    </location>
</feature>
<dbReference type="EMBL" id="DSOK01000427">
    <property type="protein sequence ID" value="HEN16878.1"/>
    <property type="molecule type" value="Genomic_DNA"/>
</dbReference>
<feature type="transmembrane region" description="Helical" evidence="2">
    <location>
        <begin position="342"/>
        <end position="364"/>
    </location>
</feature>
<feature type="transmembrane region" description="Helical" evidence="2">
    <location>
        <begin position="165"/>
        <end position="184"/>
    </location>
</feature>
<feature type="transmembrane region" description="Helical" evidence="2">
    <location>
        <begin position="124"/>
        <end position="153"/>
    </location>
</feature>
<keyword evidence="2" id="KW-1133">Transmembrane helix</keyword>
<evidence type="ECO:0000256" key="2">
    <source>
        <dbReference type="SAM" id="Phobius"/>
    </source>
</evidence>
<dbReference type="NCBIfam" id="NF037982">
    <property type="entry name" value="Nramp_1"/>
    <property type="match status" value="1"/>
</dbReference>
<evidence type="ECO:0000256" key="1">
    <source>
        <dbReference type="SAM" id="MobiDB-lite"/>
    </source>
</evidence>
<reference evidence="3" key="1">
    <citation type="journal article" date="2020" name="mSystems">
        <title>Genome- and Community-Level Interaction Insights into Carbon Utilization and Element Cycling Functions of Hydrothermarchaeota in Hydrothermal Sediment.</title>
        <authorList>
            <person name="Zhou Z."/>
            <person name="Liu Y."/>
            <person name="Xu W."/>
            <person name="Pan J."/>
            <person name="Luo Z.H."/>
            <person name="Li M."/>
        </authorList>
    </citation>
    <scope>NUCLEOTIDE SEQUENCE [LARGE SCALE GENOMIC DNA]</scope>
    <source>
        <strain evidence="3">SpSt-339</strain>
    </source>
</reference>
<feature type="compositionally biased region" description="Low complexity" evidence="1">
    <location>
        <begin position="1"/>
        <end position="13"/>
    </location>
</feature>
<feature type="transmembrane region" description="Helical" evidence="2">
    <location>
        <begin position="257"/>
        <end position="279"/>
    </location>
</feature>
<feature type="transmembrane region" description="Helical" evidence="2">
    <location>
        <begin position="48"/>
        <end position="70"/>
    </location>
</feature>
<protein>
    <recommendedName>
        <fullName evidence="4">Divalent metal cation transporter</fullName>
    </recommendedName>
</protein>
<sequence>MTASASEQTAAAAPPGSAFTPPHPGSPQMPRWDGGELPPAPVFKSRNWAMLIGPGLVMGASAIGGGEWLTGPTITAQFGGSLLWLCTLSILGQAIYNVEISRYALYSGEPIFTGKFRTLPGPMFWVFVYLLLDIGSILPYLASNAAVPAAAIILGRLPDTTHDAFLLKALACAVFLSVFIPLSVGGKVYNSMKAVMTFKLVVVVGFLLFLGVFYSTADTWREIFSGFVKFGNVPVLAENGGANVDNVFSALWQGRSLAFDLSIVGFLASMAAISGNGGLTNTPMSNYTRDQGWGMGAHVGAIPSIVGGHAIELSHVGMVFPINADSLPRWRGWLWHVMREQWCLWVPACFLGIALPSMLSVQFLPRGTKLEDKWLAAGMTADGVSTAVGESVASWGPMLSFVGPLFWYLTLFCGLLVLGTSMASTADGVLRRWVDVFWTALPWLRKWDTRHIGRLYFGVLCIYLLFGLIMLTLVPGDKLLTLATGILYNYALGFSCFHVLAVNLILLPKEIRPGWFQRIGLVLGGVYFSVMAVISSTQEVPKLIKMIQGM</sequence>
<feature type="transmembrane region" description="Helical" evidence="2">
    <location>
        <begin position="405"/>
        <end position="423"/>
    </location>
</feature>
<comment type="caution">
    <text evidence="3">The sequence shown here is derived from an EMBL/GenBank/DDBJ whole genome shotgun (WGS) entry which is preliminary data.</text>
</comment>
<gene>
    <name evidence="3" type="ORF">ENQ76_15560</name>
</gene>
<keyword evidence="2" id="KW-0812">Transmembrane</keyword>